<comment type="caution">
    <text evidence="1">The sequence shown here is derived from an EMBL/GenBank/DDBJ whole genome shotgun (WGS) entry which is preliminary data.</text>
</comment>
<name>A0ABT7CY49_9BACT</name>
<accession>A0ABT7CY49</accession>
<evidence type="ECO:0008006" key="3">
    <source>
        <dbReference type="Google" id="ProtNLM"/>
    </source>
</evidence>
<keyword evidence="2" id="KW-1185">Reference proteome</keyword>
<sequence>MKSLHQIDLIKEIQQNPIPFIGQRSFKLLQVFLLPFDINCEFDVPDADQPFLNEYPSIEQEISSTYDIRLGTRSWPSPLKYYCEDERARFQLATNFILDYEKKYPNPNQADYKLKLKDPSTIFELETSLGMIGFRPEMYFGTSELACLRAYIDGYFFFKDYFKLRHSSFEVKLLEFIKPYKTVNNADFKTWDRNYRWEWDFAVYGTNERHAIPKFMQDIQEYTQTTFSVTINNTEIKLDWTNYLSWWNKSMNELYESFVAK</sequence>
<reference evidence="1 2" key="1">
    <citation type="submission" date="2023-05" db="EMBL/GenBank/DDBJ databases">
        <authorList>
            <person name="Zhang X."/>
        </authorList>
    </citation>
    <scope>NUCLEOTIDE SEQUENCE [LARGE SCALE GENOMIC DNA]</scope>
    <source>
        <strain evidence="1 2">DM2B3-1</strain>
    </source>
</reference>
<evidence type="ECO:0000313" key="1">
    <source>
        <dbReference type="EMBL" id="MDJ1498705.1"/>
    </source>
</evidence>
<organism evidence="1 2">
    <name type="scientific">Xanthocytophaga flava</name>
    <dbReference type="NCBI Taxonomy" id="3048013"/>
    <lineage>
        <taxon>Bacteria</taxon>
        <taxon>Pseudomonadati</taxon>
        <taxon>Bacteroidota</taxon>
        <taxon>Cytophagia</taxon>
        <taxon>Cytophagales</taxon>
        <taxon>Rhodocytophagaceae</taxon>
        <taxon>Xanthocytophaga</taxon>
    </lineage>
</organism>
<dbReference type="EMBL" id="JASJOT010000055">
    <property type="protein sequence ID" value="MDJ1498705.1"/>
    <property type="molecule type" value="Genomic_DNA"/>
</dbReference>
<evidence type="ECO:0000313" key="2">
    <source>
        <dbReference type="Proteomes" id="UP001228581"/>
    </source>
</evidence>
<proteinExistence type="predicted"/>
<dbReference type="Proteomes" id="UP001228581">
    <property type="component" value="Unassembled WGS sequence"/>
</dbReference>
<protein>
    <recommendedName>
        <fullName evidence="3">TIGR04255 family protein</fullName>
    </recommendedName>
</protein>
<dbReference type="RefSeq" id="WP_314005380.1">
    <property type="nucleotide sequence ID" value="NZ_JASJOT010000055.1"/>
</dbReference>
<gene>
    <name evidence="1" type="ORF">QNI19_37580</name>
</gene>